<evidence type="ECO:0000256" key="4">
    <source>
        <dbReference type="ARBA" id="ARBA00022989"/>
    </source>
</evidence>
<dbReference type="OrthoDB" id="6132759at2759"/>
<keyword evidence="9" id="KW-1185">Reference proteome</keyword>
<dbReference type="AlphaFoldDB" id="A0A0R3TFC2"/>
<proteinExistence type="inferred from homology"/>
<dbReference type="GO" id="GO:0005886">
    <property type="term" value="C:plasma membrane"/>
    <property type="evidence" value="ECO:0007669"/>
    <property type="project" value="TreeGrafter"/>
</dbReference>
<comment type="similarity">
    <text evidence="2 6">Belongs to the sodium:solute symporter (SSF) (TC 2.A.21) family.</text>
</comment>
<dbReference type="NCBIfam" id="TIGR00813">
    <property type="entry name" value="sss"/>
    <property type="match status" value="1"/>
</dbReference>
<dbReference type="STRING" id="102285.A0A0R3TFC2"/>
<evidence type="ECO:0000313" key="10">
    <source>
        <dbReference type="WBParaSite" id="HNAJ_0000576201-mRNA-1"/>
    </source>
</evidence>
<dbReference type="GO" id="GO:0005412">
    <property type="term" value="F:D-glucose:sodium symporter activity"/>
    <property type="evidence" value="ECO:0007669"/>
    <property type="project" value="TreeGrafter"/>
</dbReference>
<feature type="transmembrane region" description="Helical" evidence="7">
    <location>
        <begin position="95"/>
        <end position="117"/>
    </location>
</feature>
<keyword evidence="5 7" id="KW-0472">Membrane</keyword>
<evidence type="ECO:0000256" key="6">
    <source>
        <dbReference type="RuleBase" id="RU362091"/>
    </source>
</evidence>
<dbReference type="PROSITE" id="PS50283">
    <property type="entry name" value="NA_SOLUT_SYMP_3"/>
    <property type="match status" value="1"/>
</dbReference>
<accession>A0A0R3TFC2</accession>
<evidence type="ECO:0000256" key="2">
    <source>
        <dbReference type="ARBA" id="ARBA00006434"/>
    </source>
</evidence>
<dbReference type="PANTHER" id="PTHR11819">
    <property type="entry name" value="SOLUTE CARRIER FAMILY 5"/>
    <property type="match status" value="1"/>
</dbReference>
<evidence type="ECO:0000313" key="8">
    <source>
        <dbReference type="EMBL" id="VDO01618.1"/>
    </source>
</evidence>
<evidence type="ECO:0000256" key="3">
    <source>
        <dbReference type="ARBA" id="ARBA00022692"/>
    </source>
</evidence>
<feature type="transmembrane region" description="Helical" evidence="7">
    <location>
        <begin position="301"/>
        <end position="326"/>
    </location>
</feature>
<protein>
    <submittedName>
        <fullName evidence="10">Sodium/myo-inositol cotransporter</fullName>
    </submittedName>
</protein>
<gene>
    <name evidence="8" type="ORF">HNAJ_LOCUS5758</name>
</gene>
<reference evidence="10" key="1">
    <citation type="submission" date="2017-02" db="UniProtKB">
        <authorList>
            <consortium name="WormBaseParasite"/>
        </authorList>
    </citation>
    <scope>IDENTIFICATION</scope>
</reference>
<keyword evidence="4 7" id="KW-1133">Transmembrane helix</keyword>
<comment type="subcellular location">
    <subcellularLocation>
        <location evidence="1">Membrane</location>
        <topology evidence="1">Multi-pass membrane protein</topology>
    </subcellularLocation>
</comment>
<evidence type="ECO:0000256" key="7">
    <source>
        <dbReference type="SAM" id="Phobius"/>
    </source>
</evidence>
<evidence type="ECO:0000313" key="9">
    <source>
        <dbReference type="Proteomes" id="UP000278807"/>
    </source>
</evidence>
<feature type="transmembrane region" description="Helical" evidence="7">
    <location>
        <begin position="129"/>
        <end position="156"/>
    </location>
</feature>
<dbReference type="PANTHER" id="PTHR11819:SF150">
    <property type="entry name" value="SODIUM_MYO-INOSITOL COTRANSPORTER"/>
    <property type="match status" value="1"/>
</dbReference>
<evidence type="ECO:0000256" key="5">
    <source>
        <dbReference type="ARBA" id="ARBA00023136"/>
    </source>
</evidence>
<dbReference type="WBParaSite" id="HNAJ_0000576201-mRNA-1">
    <property type="protein sequence ID" value="HNAJ_0000576201-mRNA-1"/>
    <property type="gene ID" value="HNAJ_0000576201"/>
</dbReference>
<dbReference type="Proteomes" id="UP000278807">
    <property type="component" value="Unassembled WGS sequence"/>
</dbReference>
<dbReference type="InterPro" id="IPR038377">
    <property type="entry name" value="Na/Glc_symporter_sf"/>
</dbReference>
<dbReference type="InterPro" id="IPR001734">
    <property type="entry name" value="Na/solute_symporter"/>
</dbReference>
<sequence length="329" mass="35281">MCRARVNSVQGYFLAGRFMTWLPVGASLFASNIGSEHFIGLAGSGAAKGIAVGAFEFNAAILLQLLGWVFLPVYISSGVYTLPDYMKKRFGGSRIRIYLTVLSLILYIFTKISVNLYSGSLFINEALGWNVWFSILFILVMTALITITGGLAAVLYTDLVQTIVMIFGAILLTGMGFSKIGGFPGLLAHYGSAVSAINLSSPEGESLILNIESVASSISLADINPSVDSVAASPNISTNLTCALPSSNAFVMLRGISDPEMPWLGYILGQTPASIWYWCADQMMVQRVLAAKSLSHAQGATLMAGFIKLFPLFIIVIPGMISRILYPGE</sequence>
<dbReference type="Pfam" id="PF00474">
    <property type="entry name" value="SSF"/>
    <property type="match status" value="1"/>
</dbReference>
<keyword evidence="3 7" id="KW-0812">Transmembrane</keyword>
<feature type="transmembrane region" description="Helical" evidence="7">
    <location>
        <begin position="12"/>
        <end position="30"/>
    </location>
</feature>
<name>A0A0R3TFC2_RODNA</name>
<feature type="transmembrane region" description="Helical" evidence="7">
    <location>
        <begin position="50"/>
        <end position="75"/>
    </location>
</feature>
<feature type="transmembrane region" description="Helical" evidence="7">
    <location>
        <begin position="263"/>
        <end position="280"/>
    </location>
</feature>
<dbReference type="EMBL" id="UZAE01005346">
    <property type="protein sequence ID" value="VDO01618.1"/>
    <property type="molecule type" value="Genomic_DNA"/>
</dbReference>
<organism evidence="10">
    <name type="scientific">Rodentolepis nana</name>
    <name type="common">Dwarf tapeworm</name>
    <name type="synonym">Hymenolepis nana</name>
    <dbReference type="NCBI Taxonomy" id="102285"/>
    <lineage>
        <taxon>Eukaryota</taxon>
        <taxon>Metazoa</taxon>
        <taxon>Spiralia</taxon>
        <taxon>Lophotrochozoa</taxon>
        <taxon>Platyhelminthes</taxon>
        <taxon>Cestoda</taxon>
        <taxon>Eucestoda</taxon>
        <taxon>Cyclophyllidea</taxon>
        <taxon>Hymenolepididae</taxon>
        <taxon>Rodentolepis</taxon>
    </lineage>
</organism>
<feature type="transmembrane region" description="Helical" evidence="7">
    <location>
        <begin position="163"/>
        <end position="182"/>
    </location>
</feature>
<dbReference type="Gene3D" id="1.20.1730.10">
    <property type="entry name" value="Sodium/glucose cotransporter"/>
    <property type="match status" value="1"/>
</dbReference>
<evidence type="ECO:0000256" key="1">
    <source>
        <dbReference type="ARBA" id="ARBA00004141"/>
    </source>
</evidence>
<reference evidence="8 9" key="2">
    <citation type="submission" date="2018-11" db="EMBL/GenBank/DDBJ databases">
        <authorList>
            <consortium name="Pathogen Informatics"/>
        </authorList>
    </citation>
    <scope>NUCLEOTIDE SEQUENCE [LARGE SCALE GENOMIC DNA]</scope>
</reference>